<dbReference type="Proteomes" id="UP000682645">
    <property type="component" value="Segment"/>
</dbReference>
<evidence type="ECO:0000313" key="2">
    <source>
        <dbReference type="Proteomes" id="UP000682645"/>
    </source>
</evidence>
<evidence type="ECO:0000313" key="1">
    <source>
        <dbReference type="EMBL" id="QBB28620.1"/>
    </source>
</evidence>
<organism evidence="1 2">
    <name type="scientific">Homarus gammarus nudivirus</name>
    <dbReference type="NCBI Taxonomy" id="2509616"/>
    <lineage>
        <taxon>Viruses</taxon>
        <taxon>Viruses incertae sedis</taxon>
        <taxon>Naldaviricetes</taxon>
        <taxon>Lefavirales</taxon>
        <taxon>Nudiviridae</taxon>
        <taxon>Gammanudivirus</taxon>
        <taxon>Gammanudivirus hogammari</taxon>
    </lineage>
</organism>
<protein>
    <submittedName>
        <fullName evidence="1">Vp39/31 k</fullName>
    </submittedName>
</protein>
<gene>
    <name evidence="1" type="ORF">HgNV_015</name>
</gene>
<reference evidence="1" key="1">
    <citation type="journal article" date="2019" name="Sci. Rep.">
        <title>The first clawed lobster virus Homarus gammarus nudivirus (HgNV n. sp.) expands the diversity of the Nudiviridae.</title>
        <authorList>
            <person name="Holt C.C."/>
            <person name="Stone M."/>
            <person name="Bass D."/>
            <person name="Bateman K.S."/>
            <person name="van Aerle R."/>
            <person name="Daniels C.L."/>
            <person name="van der Giezen M."/>
            <person name="Ross S.H."/>
            <person name="Hooper C."/>
            <person name="Stentiford G.D."/>
        </authorList>
    </citation>
    <scope>NUCLEOTIDE SEQUENCE</scope>
    <source>
        <strain evidence="1">52S104HLG2</strain>
    </source>
</reference>
<accession>A0A411HB35</accession>
<sequence length="307" mass="34633">MFRTGGNNQCMFNGITTCGRDALNFTNVVCAKHAREIYEISQRKCKMIDTRMREKHMVHVTSENYSPEYNYIPFPISIKADNGNGGSSYSYSGFKLCIDQKSLVNCISAFIGNRNLTTKGYSPQQIQQVVQSVIAYITDLSYNPSTVLIDNSINFNYNNNITYNYNNFITFNRTRLMDYWKDYDYVAIVQDTGAIINWPIKKLPIFYQSMLIGFEVAEHTYAAVNGIAPPPRIMAPNSIINCITKMISSFNNTPDNVIYRDVAGTDVASPIVLCGRISHESQVAYNFFEKPEIYAGRFAGVARPGAC</sequence>
<name>A0A411HB35_9VIRU</name>
<proteinExistence type="predicted"/>
<keyword evidence="2" id="KW-1185">Reference proteome</keyword>
<dbReference type="EMBL" id="MK439999">
    <property type="protein sequence ID" value="QBB28620.1"/>
    <property type="molecule type" value="Genomic_DNA"/>
</dbReference>